<dbReference type="GO" id="GO:0003824">
    <property type="term" value="F:catalytic activity"/>
    <property type="evidence" value="ECO:0007669"/>
    <property type="project" value="UniProtKB-ARBA"/>
</dbReference>
<dbReference type="CDD" id="cd03316">
    <property type="entry name" value="MR_like"/>
    <property type="match status" value="1"/>
</dbReference>
<dbReference type="SFLD" id="SFLDS00001">
    <property type="entry name" value="Enolase"/>
    <property type="match status" value="1"/>
</dbReference>
<dbReference type="Pfam" id="PF02746">
    <property type="entry name" value="MR_MLE_N"/>
    <property type="match status" value="1"/>
</dbReference>
<keyword evidence="3" id="KW-1185">Reference proteome</keyword>
<dbReference type="AlphaFoldDB" id="A0A5N3PAJ7"/>
<accession>A0A5N3PAJ7</accession>
<dbReference type="SMART" id="SM00922">
    <property type="entry name" value="MR_MLE"/>
    <property type="match status" value="1"/>
</dbReference>
<reference evidence="2 3" key="1">
    <citation type="journal article" date="2019" name="Microorganisms">
        <title>Genome Insights into the Novel Species Microvirga brassicacearum, a Rapeseed Endophyte with Biotechnological Potential.</title>
        <authorList>
            <person name="Jimenez-Gomez A."/>
            <person name="Saati-Santamaria Z."/>
            <person name="Igual J.M."/>
            <person name="Rivas R."/>
            <person name="Mateos P.F."/>
            <person name="Garcia-Fraile P."/>
        </authorList>
    </citation>
    <scope>NUCLEOTIDE SEQUENCE [LARGE SCALE GENOMIC DNA]</scope>
    <source>
        <strain evidence="2 3">CDVBN77</strain>
    </source>
</reference>
<evidence type="ECO:0000259" key="1">
    <source>
        <dbReference type="SMART" id="SM00922"/>
    </source>
</evidence>
<proteinExistence type="predicted"/>
<comment type="caution">
    <text evidence="2">The sequence shown here is derived from an EMBL/GenBank/DDBJ whole genome shotgun (WGS) entry which is preliminary data.</text>
</comment>
<dbReference type="Gene3D" id="3.20.20.120">
    <property type="entry name" value="Enolase-like C-terminal domain"/>
    <property type="match status" value="1"/>
</dbReference>
<dbReference type="InterPro" id="IPR029065">
    <property type="entry name" value="Enolase_C-like"/>
</dbReference>
<feature type="domain" description="Mandelate racemase/muconate lactonizing enzyme C-terminal" evidence="1">
    <location>
        <begin position="144"/>
        <end position="249"/>
    </location>
</feature>
<dbReference type="PANTHER" id="PTHR48080">
    <property type="entry name" value="D-GALACTONATE DEHYDRATASE-RELATED"/>
    <property type="match status" value="1"/>
</dbReference>
<sequence>MKIESVDFFYLSMPEVTTEADGSQDALLVRVSAGGYVGWGECEASPLTSIAGFLCPMSHGVCRPVRDSVLGKPLDSPADIARIAAEVEYNSMDLLQAAHTFSGVEMALWDVLGKAKDTPVWRLLGYSASHKKTPYASQLFGATPEETLRGARKARRDNFRAVKFGWGPIGRGSVQDDKDHLQAAREGLGPDGILLVDVGQIWGEDVAAAEARLPALEASGAIWLEEPFHASALEAYGQLAKLSLKVKIAGGEGAHNVSMARHLIDYGGIGFVQIDCGRIGGIGPAKAVADYAVERGITYVNHTFTSHLALSASLQPFAGLADHRICEFPFAPKALARDITANFLQRDTMGEIAAPDAPGLGIAIDMRALQKYLVDVEIKVAGRVLYATPELA</sequence>
<dbReference type="Pfam" id="PF13378">
    <property type="entry name" value="MR_MLE_C"/>
    <property type="match status" value="1"/>
</dbReference>
<evidence type="ECO:0000313" key="2">
    <source>
        <dbReference type="EMBL" id="KAB0266747.1"/>
    </source>
</evidence>
<dbReference type="Gene3D" id="3.30.390.10">
    <property type="entry name" value="Enolase-like, N-terminal domain"/>
    <property type="match status" value="1"/>
</dbReference>
<protein>
    <submittedName>
        <fullName evidence="2">Mandelate racemase/muconate lactonizing enzyme family protein</fullName>
    </submittedName>
</protein>
<dbReference type="OrthoDB" id="9775441at2"/>
<dbReference type="SUPFAM" id="SSF54826">
    <property type="entry name" value="Enolase N-terminal domain-like"/>
    <property type="match status" value="1"/>
</dbReference>
<dbReference type="SUPFAM" id="SSF51604">
    <property type="entry name" value="Enolase C-terminal domain-like"/>
    <property type="match status" value="1"/>
</dbReference>
<dbReference type="InterPro" id="IPR029017">
    <property type="entry name" value="Enolase-like_N"/>
</dbReference>
<dbReference type="InterPro" id="IPR034593">
    <property type="entry name" value="DgoD-like"/>
</dbReference>
<dbReference type="InterPro" id="IPR013341">
    <property type="entry name" value="Mandelate_racemase_N_dom"/>
</dbReference>
<name>A0A5N3PAJ7_9HYPH</name>
<gene>
    <name evidence="2" type="ORF">FEZ63_12710</name>
</gene>
<evidence type="ECO:0000313" key="3">
    <source>
        <dbReference type="Proteomes" id="UP000325684"/>
    </source>
</evidence>
<organism evidence="2 3">
    <name type="scientific">Microvirga brassicacearum</name>
    <dbReference type="NCBI Taxonomy" id="2580413"/>
    <lineage>
        <taxon>Bacteria</taxon>
        <taxon>Pseudomonadati</taxon>
        <taxon>Pseudomonadota</taxon>
        <taxon>Alphaproteobacteria</taxon>
        <taxon>Hyphomicrobiales</taxon>
        <taxon>Methylobacteriaceae</taxon>
        <taxon>Microvirga</taxon>
    </lineage>
</organism>
<dbReference type="Proteomes" id="UP000325684">
    <property type="component" value="Unassembled WGS sequence"/>
</dbReference>
<dbReference type="InterPro" id="IPR036849">
    <property type="entry name" value="Enolase-like_C_sf"/>
</dbReference>
<dbReference type="EMBL" id="VCMV01000017">
    <property type="protein sequence ID" value="KAB0266747.1"/>
    <property type="molecule type" value="Genomic_DNA"/>
</dbReference>
<dbReference type="SFLD" id="SFLDG00179">
    <property type="entry name" value="mandelate_racemase"/>
    <property type="match status" value="1"/>
</dbReference>
<dbReference type="InterPro" id="IPR013342">
    <property type="entry name" value="Mandelate_racemase_C"/>
</dbReference>
<dbReference type="RefSeq" id="WP_150944961.1">
    <property type="nucleotide sequence ID" value="NZ_VCMV01000017.1"/>
</dbReference>